<keyword evidence="2" id="KW-1133">Transmembrane helix</keyword>
<feature type="domain" description="Bacterial sugar transferase" evidence="3">
    <location>
        <begin position="10"/>
        <end position="184"/>
    </location>
</feature>
<keyword evidence="5" id="KW-1185">Reference proteome</keyword>
<dbReference type="PANTHER" id="PTHR30576:SF10">
    <property type="entry name" value="SLL5057 PROTEIN"/>
    <property type="match status" value="1"/>
</dbReference>
<sequence>MLDSSYTYFKRFLDLFFSVIMIVLLSPVLLLISLIIKISGGGPVLFKQERLGVNGVPFKIYKFRSMQTHAPSIAAREIDNDEYVTVIGRILRRTSLDELPQLINILKGEMSFVGPRPFILNEGEINNQRKKHGIDKLRPGLTGWAQVVARDTCDHDEKLKLDLYYLNNVSFFLDMKIVLYTFFSLNGK</sequence>
<keyword evidence="2" id="KW-0812">Transmembrane</keyword>
<evidence type="ECO:0000259" key="3">
    <source>
        <dbReference type="Pfam" id="PF02397"/>
    </source>
</evidence>
<dbReference type="PANTHER" id="PTHR30576">
    <property type="entry name" value="COLANIC BIOSYNTHESIS UDP-GLUCOSE LIPID CARRIER TRANSFERASE"/>
    <property type="match status" value="1"/>
</dbReference>
<comment type="caution">
    <text evidence="4">The sequence shown here is derived from an EMBL/GenBank/DDBJ whole genome shotgun (WGS) entry which is preliminary data.</text>
</comment>
<reference evidence="4" key="1">
    <citation type="submission" date="2021-03" db="EMBL/GenBank/DDBJ databases">
        <title>Proteiniclasticum marinus sp. nov., isolated from tidal flat sediment.</title>
        <authorList>
            <person name="Namirimu T."/>
            <person name="Yang J.-A."/>
            <person name="Yang S.-H."/>
            <person name="Kim Y.-J."/>
            <person name="Kwon K.K."/>
        </authorList>
    </citation>
    <scope>NUCLEOTIDE SEQUENCE</scope>
    <source>
        <strain evidence="4">SCR006</strain>
    </source>
</reference>
<accession>A0A939KII2</accession>
<dbReference type="EMBL" id="JAFNJU010000002">
    <property type="protein sequence ID" value="MBO1264001.1"/>
    <property type="molecule type" value="Genomic_DNA"/>
</dbReference>
<proteinExistence type="inferred from homology"/>
<dbReference type="Proteomes" id="UP000664218">
    <property type="component" value="Unassembled WGS sequence"/>
</dbReference>
<evidence type="ECO:0000313" key="5">
    <source>
        <dbReference type="Proteomes" id="UP000664218"/>
    </source>
</evidence>
<name>A0A939KII2_9CLOT</name>
<evidence type="ECO:0000313" key="4">
    <source>
        <dbReference type="EMBL" id="MBO1264001.1"/>
    </source>
</evidence>
<protein>
    <submittedName>
        <fullName evidence="4">Sugar transferase</fullName>
    </submittedName>
</protein>
<evidence type="ECO:0000256" key="1">
    <source>
        <dbReference type="ARBA" id="ARBA00006464"/>
    </source>
</evidence>
<keyword evidence="2" id="KW-0472">Membrane</keyword>
<dbReference type="RefSeq" id="WP_207598524.1">
    <property type="nucleotide sequence ID" value="NZ_JAFNJU010000002.1"/>
</dbReference>
<dbReference type="GO" id="GO:0016780">
    <property type="term" value="F:phosphotransferase activity, for other substituted phosphate groups"/>
    <property type="evidence" value="ECO:0007669"/>
    <property type="project" value="TreeGrafter"/>
</dbReference>
<evidence type="ECO:0000256" key="2">
    <source>
        <dbReference type="SAM" id="Phobius"/>
    </source>
</evidence>
<gene>
    <name evidence="4" type="ORF">J3A84_02955</name>
</gene>
<dbReference type="AlphaFoldDB" id="A0A939KII2"/>
<dbReference type="InterPro" id="IPR003362">
    <property type="entry name" value="Bact_transf"/>
</dbReference>
<feature type="transmembrane region" description="Helical" evidence="2">
    <location>
        <begin position="12"/>
        <end position="36"/>
    </location>
</feature>
<dbReference type="Pfam" id="PF02397">
    <property type="entry name" value="Bac_transf"/>
    <property type="match status" value="1"/>
</dbReference>
<organism evidence="4 5">
    <name type="scientific">Proteiniclasticum aestuarii</name>
    <dbReference type="NCBI Taxonomy" id="2817862"/>
    <lineage>
        <taxon>Bacteria</taxon>
        <taxon>Bacillati</taxon>
        <taxon>Bacillota</taxon>
        <taxon>Clostridia</taxon>
        <taxon>Eubacteriales</taxon>
        <taxon>Clostridiaceae</taxon>
        <taxon>Proteiniclasticum</taxon>
    </lineage>
</organism>
<comment type="similarity">
    <text evidence="1">Belongs to the bacterial sugar transferase family.</text>
</comment>
<keyword evidence="4" id="KW-0808">Transferase</keyword>